<dbReference type="Proteomes" id="UP000054097">
    <property type="component" value="Unassembled WGS sequence"/>
</dbReference>
<feature type="compositionally biased region" description="Basic and acidic residues" evidence="1">
    <location>
        <begin position="284"/>
        <end position="303"/>
    </location>
</feature>
<feature type="region of interest" description="Disordered" evidence="1">
    <location>
        <begin position="284"/>
        <end position="305"/>
    </location>
</feature>
<reference evidence="3 4" key="1">
    <citation type="submission" date="2014-04" db="EMBL/GenBank/DDBJ databases">
        <authorList>
            <consortium name="DOE Joint Genome Institute"/>
            <person name="Kuo A."/>
            <person name="Zuccaro A."/>
            <person name="Kohler A."/>
            <person name="Nagy L.G."/>
            <person name="Floudas D."/>
            <person name="Copeland A."/>
            <person name="Barry K.W."/>
            <person name="Cichocki N."/>
            <person name="Veneault-Fourrey C."/>
            <person name="LaButti K."/>
            <person name="Lindquist E.A."/>
            <person name="Lipzen A."/>
            <person name="Lundell T."/>
            <person name="Morin E."/>
            <person name="Murat C."/>
            <person name="Sun H."/>
            <person name="Tunlid A."/>
            <person name="Henrissat B."/>
            <person name="Grigoriev I.V."/>
            <person name="Hibbett D.S."/>
            <person name="Martin F."/>
            <person name="Nordberg H.P."/>
            <person name="Cantor M.N."/>
            <person name="Hua S.X."/>
        </authorList>
    </citation>
    <scope>NUCLEOTIDE SEQUENCE [LARGE SCALE GENOMIC DNA]</scope>
    <source>
        <strain evidence="3 4">MAFF 305830</strain>
    </source>
</reference>
<feature type="transmembrane region" description="Helical" evidence="2">
    <location>
        <begin position="12"/>
        <end position="33"/>
    </location>
</feature>
<keyword evidence="2" id="KW-1133">Transmembrane helix</keyword>
<keyword evidence="2" id="KW-0472">Membrane</keyword>
<name>A0A0C3BSR9_SERVB</name>
<reference evidence="4" key="2">
    <citation type="submission" date="2015-01" db="EMBL/GenBank/DDBJ databases">
        <title>Evolutionary Origins and Diversification of the Mycorrhizal Mutualists.</title>
        <authorList>
            <consortium name="DOE Joint Genome Institute"/>
            <consortium name="Mycorrhizal Genomics Consortium"/>
            <person name="Kohler A."/>
            <person name="Kuo A."/>
            <person name="Nagy L.G."/>
            <person name="Floudas D."/>
            <person name="Copeland A."/>
            <person name="Barry K.W."/>
            <person name="Cichocki N."/>
            <person name="Veneault-Fourrey C."/>
            <person name="LaButti K."/>
            <person name="Lindquist E.A."/>
            <person name="Lipzen A."/>
            <person name="Lundell T."/>
            <person name="Morin E."/>
            <person name="Murat C."/>
            <person name="Riley R."/>
            <person name="Ohm R."/>
            <person name="Sun H."/>
            <person name="Tunlid A."/>
            <person name="Henrissat B."/>
            <person name="Grigoriev I.V."/>
            <person name="Hibbett D.S."/>
            <person name="Martin F."/>
        </authorList>
    </citation>
    <scope>NUCLEOTIDE SEQUENCE [LARGE SCALE GENOMIC DNA]</scope>
    <source>
        <strain evidence="4">MAFF 305830</strain>
    </source>
</reference>
<sequence>MYPIISRRSTSAPTLISFLNLVAFFSVFSAQFYPTSGRHVHNHLLYPAFDHAYPKLDRSSLDEWAGVQGLWESIQSELKATPSRQQIAPKISGLPTHSVSSPSTIPTKAPLLNHYARLNRRDTFSSNVCPIDIQTTIYISVDGTTTQTLFTTSGPRPTGIPGDTGTSTGTDPTGGQSGTGTSGGQSFGDKEGLITGLVIVLLILLASFCALGAYFYKKRRNARIQRLSAQPHTDAADIVRRMGSRGFLGISNSDRDGPGSRRWPSPIQWSPLAFFRRSIDRLKSSRRDRERDSQSSELLEWKQRMGQTNVGTGTWSVAENSVAEPSRSEKNLRAQPPNNRTSGASIPEVISSPALSSIKIPPSPKAGARVSTGESSPGGFTPLVNRRVSPHHRPADRLSAVRPISGGPTNAQMPSPLDLHRETSPRRNSRGEPLSPAAWMAGFGLASGSNVDPFTNPAYGSVSDRHDSVGTHSPTKLSEPGSPLSNTPSSSASDQTARGRQISPRRIINPDRLDAVIEPSRISGDGASDIISTFGSAFGDRPASHHTTESVDDLGQYTSNQLARFHALSDVEEVLTPVADERLSIQPGSAFFTWRHPQEERTNSSGSGSGDETPGQSTQFVNPFADDVVSSLPPPPPIRNRKPPTPRRKSEANSLAGAIQPSEESGSYSMTGTSIVDPGPPIDAGDWDDALARRREEDSLFYTRPDTGTSSVSNLAR</sequence>
<feature type="region of interest" description="Disordered" evidence="1">
    <location>
        <begin position="150"/>
        <end position="185"/>
    </location>
</feature>
<feature type="region of interest" description="Disordered" evidence="1">
    <location>
        <begin position="456"/>
        <end position="505"/>
    </location>
</feature>
<gene>
    <name evidence="3" type="ORF">M408DRAFT_19348</name>
</gene>
<evidence type="ECO:0000313" key="3">
    <source>
        <dbReference type="EMBL" id="KIM34441.1"/>
    </source>
</evidence>
<organism evidence="3 4">
    <name type="scientific">Serendipita vermifera MAFF 305830</name>
    <dbReference type="NCBI Taxonomy" id="933852"/>
    <lineage>
        <taxon>Eukaryota</taxon>
        <taxon>Fungi</taxon>
        <taxon>Dikarya</taxon>
        <taxon>Basidiomycota</taxon>
        <taxon>Agaricomycotina</taxon>
        <taxon>Agaricomycetes</taxon>
        <taxon>Sebacinales</taxon>
        <taxon>Serendipitaceae</taxon>
        <taxon>Serendipita</taxon>
    </lineage>
</organism>
<feature type="compositionally biased region" description="Low complexity" evidence="1">
    <location>
        <begin position="159"/>
        <end position="174"/>
    </location>
</feature>
<protein>
    <submittedName>
        <fullName evidence="3">Uncharacterized protein</fullName>
    </submittedName>
</protein>
<feature type="compositionally biased region" description="Polar residues" evidence="1">
    <location>
        <begin position="706"/>
        <end position="717"/>
    </location>
</feature>
<dbReference type="EMBL" id="KN824277">
    <property type="protein sequence ID" value="KIM34441.1"/>
    <property type="molecule type" value="Genomic_DNA"/>
</dbReference>
<dbReference type="OrthoDB" id="3268145at2759"/>
<keyword evidence="4" id="KW-1185">Reference proteome</keyword>
<feature type="transmembrane region" description="Helical" evidence="2">
    <location>
        <begin position="193"/>
        <end position="216"/>
    </location>
</feature>
<feature type="compositionally biased region" description="Gly residues" evidence="1">
    <location>
        <begin position="175"/>
        <end position="185"/>
    </location>
</feature>
<feature type="region of interest" description="Disordered" evidence="1">
    <location>
        <begin position="590"/>
        <end position="717"/>
    </location>
</feature>
<feature type="compositionally biased region" description="Low complexity" evidence="1">
    <location>
        <begin position="480"/>
        <end position="493"/>
    </location>
</feature>
<accession>A0A0C3BSR9</accession>
<proteinExistence type="predicted"/>
<feature type="compositionally biased region" description="Polar residues" evidence="1">
    <location>
        <begin position="662"/>
        <end position="674"/>
    </location>
</feature>
<keyword evidence="2" id="KW-0812">Transmembrane</keyword>
<dbReference type="AlphaFoldDB" id="A0A0C3BSR9"/>
<dbReference type="HOGENOM" id="CLU_385474_0_0_1"/>
<evidence type="ECO:0000313" key="4">
    <source>
        <dbReference type="Proteomes" id="UP000054097"/>
    </source>
</evidence>
<evidence type="ECO:0000256" key="2">
    <source>
        <dbReference type="SAM" id="Phobius"/>
    </source>
</evidence>
<evidence type="ECO:0000256" key="1">
    <source>
        <dbReference type="SAM" id="MobiDB-lite"/>
    </source>
</evidence>
<feature type="region of interest" description="Disordered" evidence="1">
    <location>
        <begin position="320"/>
        <end position="435"/>
    </location>
</feature>